<dbReference type="InterPro" id="IPR050923">
    <property type="entry name" value="Cell_Proc_Reg/RNA_Proc"/>
</dbReference>
<dbReference type="SMART" id="SM00240">
    <property type="entry name" value="FHA"/>
    <property type="match status" value="1"/>
</dbReference>
<keyword evidence="2" id="KW-0812">Transmembrane</keyword>
<comment type="caution">
    <text evidence="4">The sequence shown here is derived from an EMBL/GenBank/DDBJ whole genome shotgun (WGS) entry which is preliminary data.</text>
</comment>
<feature type="domain" description="FHA" evidence="3">
    <location>
        <begin position="467"/>
        <end position="526"/>
    </location>
</feature>
<dbReference type="SUPFAM" id="SSF49879">
    <property type="entry name" value="SMAD/FHA domain"/>
    <property type="match status" value="1"/>
</dbReference>
<evidence type="ECO:0000256" key="1">
    <source>
        <dbReference type="SAM" id="MobiDB-lite"/>
    </source>
</evidence>
<dbReference type="InterPro" id="IPR008984">
    <property type="entry name" value="SMAD_FHA_dom_sf"/>
</dbReference>
<reference evidence="4 5" key="1">
    <citation type="submission" date="2023-02" db="EMBL/GenBank/DDBJ databases">
        <title>Dictyobacter halimunensis sp. nov., a new member of the class Ktedonobacteria from forest soil in a geothermal area.</title>
        <authorList>
            <person name="Rachmania M.K."/>
            <person name="Ningsih F."/>
            <person name="Sakai Y."/>
            <person name="Yabe S."/>
            <person name="Yokota A."/>
            <person name="Sjamsuridzal W."/>
        </authorList>
    </citation>
    <scope>NUCLEOTIDE SEQUENCE [LARGE SCALE GENOMIC DNA]</scope>
    <source>
        <strain evidence="4 5">S3.2.2.5</strain>
    </source>
</reference>
<dbReference type="PANTHER" id="PTHR23308">
    <property type="entry name" value="NUCLEAR INHIBITOR OF PROTEIN PHOSPHATASE-1"/>
    <property type="match status" value="1"/>
</dbReference>
<dbReference type="Proteomes" id="UP001344906">
    <property type="component" value="Unassembled WGS sequence"/>
</dbReference>
<feature type="transmembrane region" description="Helical" evidence="2">
    <location>
        <begin position="84"/>
        <end position="109"/>
    </location>
</feature>
<name>A0ABQ6FXW9_9CHLR</name>
<proteinExistence type="predicted"/>
<evidence type="ECO:0000313" key="5">
    <source>
        <dbReference type="Proteomes" id="UP001344906"/>
    </source>
</evidence>
<dbReference type="Pfam" id="PF12773">
    <property type="entry name" value="DZR"/>
    <property type="match status" value="1"/>
</dbReference>
<organism evidence="4 5">
    <name type="scientific">Dictyobacter halimunensis</name>
    <dbReference type="NCBI Taxonomy" id="3026934"/>
    <lineage>
        <taxon>Bacteria</taxon>
        <taxon>Bacillati</taxon>
        <taxon>Chloroflexota</taxon>
        <taxon>Ktedonobacteria</taxon>
        <taxon>Ktedonobacterales</taxon>
        <taxon>Dictyobacteraceae</taxon>
        <taxon>Dictyobacter</taxon>
    </lineage>
</organism>
<keyword evidence="2" id="KW-0472">Membrane</keyword>
<keyword evidence="2" id="KW-1133">Transmembrane helix</keyword>
<dbReference type="InterPro" id="IPR025874">
    <property type="entry name" value="DZR"/>
</dbReference>
<dbReference type="RefSeq" id="WP_338254772.1">
    <property type="nucleotide sequence ID" value="NZ_BSRI01000002.1"/>
</dbReference>
<dbReference type="Gene3D" id="2.60.200.20">
    <property type="match status" value="1"/>
</dbReference>
<dbReference type="PROSITE" id="PS50006">
    <property type="entry name" value="FHA_DOMAIN"/>
    <property type="match status" value="1"/>
</dbReference>
<dbReference type="Pfam" id="PF00498">
    <property type="entry name" value="FHA"/>
    <property type="match status" value="1"/>
</dbReference>
<accession>A0ABQ6FXW9</accession>
<feature type="compositionally biased region" description="Polar residues" evidence="1">
    <location>
        <begin position="413"/>
        <end position="429"/>
    </location>
</feature>
<dbReference type="PRINTS" id="PR01217">
    <property type="entry name" value="PRICHEXTENSN"/>
</dbReference>
<evidence type="ECO:0000313" key="4">
    <source>
        <dbReference type="EMBL" id="GLV58528.1"/>
    </source>
</evidence>
<protein>
    <recommendedName>
        <fullName evidence="3">FHA domain-containing protein</fullName>
    </recommendedName>
</protein>
<dbReference type="InterPro" id="IPR000253">
    <property type="entry name" value="FHA_dom"/>
</dbReference>
<dbReference type="EMBL" id="BSRI01000002">
    <property type="protein sequence ID" value="GLV58528.1"/>
    <property type="molecule type" value="Genomic_DNA"/>
</dbReference>
<sequence>MDARFYNSDDIDVERLASDISNVYIAQGYQAQHFGNRDQMLIQLKKGGDFEAIIGMQAAISLTIQRTAGGILAMIGRQRWVDKAAVGAVGLVAFPVLWPLALTAGAGAWRQASLGNQALNIVDGLVRQQRPGIQAGPIPTYLIPQMQQQWGQPNQQQQQQIPYYIPSNTVVEEAPQPLLQAPQAAPAAAPAGLRCPQCNTPYEPGDTFCSGCGRALAAPKLYCSNCNSELKAGTSFCPKCGASTFNTSPASQPSIPQPRPAPQAPTYTPPAPVYQPPAAPQAPVYQPPTPPVAPPTPAYQPPAAAQPPKPTYTPPPAPAYTPPQTQTPASPPQPQVYYAPSSQQSTEAQPKPQRPPEQYYVPPTTQDPAVKPQPKVTMVPSTPHQTPPPPQPRPQKQYYIPSNPDVLKAQQDAAAQSTMPSTASQAIGSQPTLPAQPAQAARQSTGPWGTLTFGNSGQQIQLSGERAAVGRYDHDLGGVQPEVDLSKFDGADTVSRLHAVIERNGNSYTLTDLNSTNSTRINGKRLEPDTSTPINDGDTLQFGKIICTFQKM</sequence>
<gene>
    <name evidence="4" type="ORF">KDH_53590</name>
</gene>
<feature type="region of interest" description="Disordered" evidence="1">
    <location>
        <begin position="247"/>
        <end position="450"/>
    </location>
</feature>
<evidence type="ECO:0000259" key="3">
    <source>
        <dbReference type="PROSITE" id="PS50006"/>
    </source>
</evidence>
<evidence type="ECO:0000256" key="2">
    <source>
        <dbReference type="SAM" id="Phobius"/>
    </source>
</evidence>
<keyword evidence="5" id="KW-1185">Reference proteome</keyword>
<feature type="compositionally biased region" description="Pro residues" evidence="1">
    <location>
        <begin position="255"/>
        <end position="321"/>
    </location>
</feature>
<dbReference type="CDD" id="cd00060">
    <property type="entry name" value="FHA"/>
    <property type="match status" value="1"/>
</dbReference>
<feature type="compositionally biased region" description="Low complexity" evidence="1">
    <location>
        <begin position="430"/>
        <end position="443"/>
    </location>
</feature>